<dbReference type="Gene3D" id="3.40.50.300">
    <property type="entry name" value="P-loop containing nucleotide triphosphate hydrolases"/>
    <property type="match status" value="1"/>
</dbReference>
<dbReference type="EMBL" id="KZ613913">
    <property type="protein sequence ID" value="PMD50665.1"/>
    <property type="molecule type" value="Genomic_DNA"/>
</dbReference>
<dbReference type="OrthoDB" id="1577640at2759"/>
<protein>
    <recommendedName>
        <fullName evidence="2">Nephrocystin 3-like N-terminal domain-containing protein</fullName>
    </recommendedName>
</protein>
<proteinExistence type="predicted"/>
<accession>A0A2J6SIR7</accession>
<evidence type="ECO:0000256" key="1">
    <source>
        <dbReference type="ARBA" id="ARBA00022737"/>
    </source>
</evidence>
<dbReference type="GeneID" id="36579574"/>
<reference evidence="3 4" key="1">
    <citation type="submission" date="2016-04" db="EMBL/GenBank/DDBJ databases">
        <title>A degradative enzymes factory behind the ericoid mycorrhizal symbiosis.</title>
        <authorList>
            <consortium name="DOE Joint Genome Institute"/>
            <person name="Martino E."/>
            <person name="Morin E."/>
            <person name="Grelet G."/>
            <person name="Kuo A."/>
            <person name="Kohler A."/>
            <person name="Daghino S."/>
            <person name="Barry K."/>
            <person name="Choi C."/>
            <person name="Cichocki N."/>
            <person name="Clum A."/>
            <person name="Copeland A."/>
            <person name="Hainaut M."/>
            <person name="Haridas S."/>
            <person name="Labutti K."/>
            <person name="Lindquist E."/>
            <person name="Lipzen A."/>
            <person name="Khouja H.-R."/>
            <person name="Murat C."/>
            <person name="Ohm R."/>
            <person name="Olson A."/>
            <person name="Spatafora J."/>
            <person name="Veneault-Fourrey C."/>
            <person name="Henrissat B."/>
            <person name="Grigoriev I."/>
            <person name="Martin F."/>
            <person name="Perotto S."/>
        </authorList>
    </citation>
    <scope>NUCLEOTIDE SEQUENCE [LARGE SCALE GENOMIC DNA]</scope>
    <source>
        <strain evidence="3 4">E</strain>
    </source>
</reference>
<organism evidence="3 4">
    <name type="scientific">Hyaloscypha bicolor E</name>
    <dbReference type="NCBI Taxonomy" id="1095630"/>
    <lineage>
        <taxon>Eukaryota</taxon>
        <taxon>Fungi</taxon>
        <taxon>Dikarya</taxon>
        <taxon>Ascomycota</taxon>
        <taxon>Pezizomycotina</taxon>
        <taxon>Leotiomycetes</taxon>
        <taxon>Helotiales</taxon>
        <taxon>Hyaloscyphaceae</taxon>
        <taxon>Hyaloscypha</taxon>
        <taxon>Hyaloscypha bicolor</taxon>
    </lineage>
</organism>
<dbReference type="STRING" id="1095630.A0A2J6SIR7"/>
<sequence>MAGLGEAASIIAVIQISGKVFDLCQTYYLGVKEARKDIQRLREEVMLLQDILTNVADLAEDPGTAKQLILSLLNQQDGPVQQCQKDLTGLIAKLEPGQAKDKMKQFGLRALKWPFTSKDVEKLLVITGRYKVTFNLALTADHVGLARALKYNVARLSDSVVELQAGQRTLVAREVQQWLSSPDPSSNHNAACKKRQPTTGAWFVGSDEFEEWKMCANSFLWLQGIPGCGKTILCSTIIEHIRSIYESDPAVAIAYFYFDFNDNEKQQHEKCLRSLIEQLSVQSVKSMDALNILFARSKDGQQQPTTDALLSTLQHILRDFQQTFIILDALDECKEREALLKLLENTMDWKVENLHILATSRRERDIEETLAPLATDQICIQSALVNADIHVHICDRLQNDPKLNKWPANVQREVEKTLMDGAHGI</sequence>
<dbReference type="InParanoid" id="A0A2J6SIR7"/>
<dbReference type="InterPro" id="IPR056884">
    <property type="entry name" value="NPHP3-like_N"/>
</dbReference>
<evidence type="ECO:0000313" key="3">
    <source>
        <dbReference type="EMBL" id="PMD50665.1"/>
    </source>
</evidence>
<evidence type="ECO:0000259" key="2">
    <source>
        <dbReference type="Pfam" id="PF24883"/>
    </source>
</evidence>
<dbReference type="InterPro" id="IPR027417">
    <property type="entry name" value="P-loop_NTPase"/>
</dbReference>
<name>A0A2J6SIR7_9HELO</name>
<dbReference type="RefSeq" id="XP_024727569.1">
    <property type="nucleotide sequence ID" value="XM_024871492.1"/>
</dbReference>
<keyword evidence="1" id="KW-0677">Repeat</keyword>
<dbReference type="PANTHER" id="PTHR10039">
    <property type="entry name" value="AMELOGENIN"/>
    <property type="match status" value="1"/>
</dbReference>
<dbReference type="SUPFAM" id="SSF52540">
    <property type="entry name" value="P-loop containing nucleoside triphosphate hydrolases"/>
    <property type="match status" value="1"/>
</dbReference>
<gene>
    <name evidence="3" type="ORF">K444DRAFT_274524</name>
</gene>
<keyword evidence="4" id="KW-1185">Reference proteome</keyword>
<evidence type="ECO:0000313" key="4">
    <source>
        <dbReference type="Proteomes" id="UP000235371"/>
    </source>
</evidence>
<dbReference type="AlphaFoldDB" id="A0A2J6SIR7"/>
<dbReference type="PANTHER" id="PTHR10039:SF16">
    <property type="entry name" value="GPI INOSITOL-DEACYLASE"/>
    <property type="match status" value="1"/>
</dbReference>
<dbReference type="Pfam" id="PF24883">
    <property type="entry name" value="NPHP3_N"/>
    <property type="match status" value="1"/>
</dbReference>
<dbReference type="Proteomes" id="UP000235371">
    <property type="component" value="Unassembled WGS sequence"/>
</dbReference>
<feature type="domain" description="Nephrocystin 3-like N-terminal" evidence="2">
    <location>
        <begin position="199"/>
        <end position="361"/>
    </location>
</feature>